<name>R7TM05_CAPTE</name>
<keyword evidence="3" id="KW-1185">Reference proteome</keyword>
<organism evidence="1">
    <name type="scientific">Capitella teleta</name>
    <name type="common">Polychaete worm</name>
    <dbReference type="NCBI Taxonomy" id="283909"/>
    <lineage>
        <taxon>Eukaryota</taxon>
        <taxon>Metazoa</taxon>
        <taxon>Spiralia</taxon>
        <taxon>Lophotrochozoa</taxon>
        <taxon>Annelida</taxon>
        <taxon>Polychaeta</taxon>
        <taxon>Sedentaria</taxon>
        <taxon>Scolecida</taxon>
        <taxon>Capitellidae</taxon>
        <taxon>Capitella</taxon>
    </lineage>
</organism>
<dbReference type="HOGENOM" id="CLU_068600_0_0_1"/>
<proteinExistence type="predicted"/>
<dbReference type="OrthoDB" id="6211059at2759"/>
<dbReference type="AlphaFoldDB" id="R7TM05"/>
<gene>
    <name evidence="1" type="ORF">CAPTEDRAFT_186960</name>
</gene>
<dbReference type="EMBL" id="KB310082">
    <property type="protein sequence ID" value="ELT92591.1"/>
    <property type="molecule type" value="Genomic_DNA"/>
</dbReference>
<reference evidence="2" key="3">
    <citation type="submission" date="2015-06" db="UniProtKB">
        <authorList>
            <consortium name="EnsemblMetazoa"/>
        </authorList>
    </citation>
    <scope>IDENTIFICATION</scope>
</reference>
<accession>R7TM05</accession>
<evidence type="ECO:0000313" key="3">
    <source>
        <dbReference type="Proteomes" id="UP000014760"/>
    </source>
</evidence>
<evidence type="ECO:0000313" key="2">
    <source>
        <dbReference type="EnsemblMetazoa" id="CapteP186960"/>
    </source>
</evidence>
<dbReference type="EnsemblMetazoa" id="CapteT186960">
    <property type="protein sequence ID" value="CapteP186960"/>
    <property type="gene ID" value="CapteG186960"/>
</dbReference>
<dbReference type="Proteomes" id="UP000014760">
    <property type="component" value="Unassembled WGS sequence"/>
</dbReference>
<reference evidence="3" key="1">
    <citation type="submission" date="2012-12" db="EMBL/GenBank/DDBJ databases">
        <authorList>
            <person name="Hellsten U."/>
            <person name="Grimwood J."/>
            <person name="Chapman J.A."/>
            <person name="Shapiro H."/>
            <person name="Aerts A."/>
            <person name="Otillar R.P."/>
            <person name="Terry A.Y."/>
            <person name="Boore J.L."/>
            <person name="Simakov O."/>
            <person name="Marletaz F."/>
            <person name="Cho S.-J."/>
            <person name="Edsinger-Gonzales E."/>
            <person name="Havlak P."/>
            <person name="Kuo D.-H."/>
            <person name="Larsson T."/>
            <person name="Lv J."/>
            <person name="Arendt D."/>
            <person name="Savage R."/>
            <person name="Osoegawa K."/>
            <person name="de Jong P."/>
            <person name="Lindberg D.R."/>
            <person name="Seaver E.C."/>
            <person name="Weisblat D.A."/>
            <person name="Putnam N.H."/>
            <person name="Grigoriev I.V."/>
            <person name="Rokhsar D.S."/>
        </authorList>
    </citation>
    <scope>NUCLEOTIDE SEQUENCE</scope>
    <source>
        <strain evidence="3">I ESC-2004</strain>
    </source>
</reference>
<evidence type="ECO:0000313" key="1">
    <source>
        <dbReference type="EMBL" id="ELT92591.1"/>
    </source>
</evidence>
<protein>
    <submittedName>
        <fullName evidence="1 2">Uncharacterized protein</fullName>
    </submittedName>
</protein>
<sequence>MKTQHSNISLPLGQDFAKCLVALQFCEDIVTRSANFAPPSKDANTETVTDHQSEIIMYITGAILHKLKKRYARSNRSNGLDVIKGLISHQKKKGPRPSLIAVKSRGGLLTPVKALEPLMRIAYEKFKTGLKSAGLFSTEVMATGLPEESSISDLDDRVMNNIMRLFHEIMCHHECLLFLKK</sequence>
<reference evidence="1 3" key="2">
    <citation type="journal article" date="2013" name="Nature">
        <title>Insights into bilaterian evolution from three spiralian genomes.</title>
        <authorList>
            <person name="Simakov O."/>
            <person name="Marletaz F."/>
            <person name="Cho S.J."/>
            <person name="Edsinger-Gonzales E."/>
            <person name="Havlak P."/>
            <person name="Hellsten U."/>
            <person name="Kuo D.H."/>
            <person name="Larsson T."/>
            <person name="Lv J."/>
            <person name="Arendt D."/>
            <person name="Savage R."/>
            <person name="Osoegawa K."/>
            <person name="de Jong P."/>
            <person name="Grimwood J."/>
            <person name="Chapman J.A."/>
            <person name="Shapiro H."/>
            <person name="Aerts A."/>
            <person name="Otillar R.P."/>
            <person name="Terry A.Y."/>
            <person name="Boore J.L."/>
            <person name="Grigoriev I.V."/>
            <person name="Lindberg D.R."/>
            <person name="Seaver E.C."/>
            <person name="Weisblat D.A."/>
            <person name="Putnam N.H."/>
            <person name="Rokhsar D.S."/>
        </authorList>
    </citation>
    <scope>NUCLEOTIDE SEQUENCE</scope>
    <source>
        <strain evidence="1 3">I ESC-2004</strain>
    </source>
</reference>
<dbReference type="EMBL" id="AMQN01002819">
    <property type="status" value="NOT_ANNOTATED_CDS"/>
    <property type="molecule type" value="Genomic_DNA"/>
</dbReference>